<dbReference type="AlphaFoldDB" id="A0A4Q0YHV5"/>
<evidence type="ECO:0000313" key="2">
    <source>
        <dbReference type="EMBL" id="RXJ69344.1"/>
    </source>
</evidence>
<keyword evidence="1" id="KW-0812">Transmembrane</keyword>
<sequence>MNKPIFIFPITFIAIITTYLFVFGEVETLEIIKGEYLSILALIIVTSILFIFKFKLKDYEIIEFIPTNNSSLKSVILFFLIFEVIDYYSEEGFIGMIKLWFLYWIMGLIALILMQTLNYYKNYKLLQKIKK</sequence>
<dbReference type="Proteomes" id="UP000290172">
    <property type="component" value="Unassembled WGS sequence"/>
</dbReference>
<accession>A0A4Q0YHV5</accession>
<keyword evidence="1" id="KW-0472">Membrane</keyword>
<feature type="transmembrane region" description="Helical" evidence="1">
    <location>
        <begin position="5"/>
        <end position="24"/>
    </location>
</feature>
<protein>
    <submittedName>
        <fullName evidence="2">Uncharacterized protein</fullName>
    </submittedName>
</protein>
<keyword evidence="1" id="KW-1133">Transmembrane helix</keyword>
<feature type="transmembrane region" description="Helical" evidence="1">
    <location>
        <begin position="36"/>
        <end position="52"/>
    </location>
</feature>
<evidence type="ECO:0000256" key="1">
    <source>
        <dbReference type="SAM" id="Phobius"/>
    </source>
</evidence>
<name>A0A4Q0YHV5_9BACT</name>
<reference evidence="2 3" key="1">
    <citation type="submission" date="2017-10" db="EMBL/GenBank/DDBJ databases">
        <title>Genomics of the genus Arcobacter.</title>
        <authorList>
            <person name="Perez-Cataluna A."/>
            <person name="Figueras M.J."/>
        </authorList>
    </citation>
    <scope>NUCLEOTIDE SEQUENCE [LARGE SCALE GENOMIC DNA]</scope>
    <source>
        <strain evidence="2 3">CECT 8993</strain>
    </source>
</reference>
<dbReference type="RefSeq" id="WP_128979644.1">
    <property type="nucleotide sequence ID" value="NZ_PDKJ01000003.1"/>
</dbReference>
<organism evidence="2 3">
    <name type="scientific">Halarcobacter ebronensis</name>
    <dbReference type="NCBI Taxonomy" id="1462615"/>
    <lineage>
        <taxon>Bacteria</taxon>
        <taxon>Pseudomonadati</taxon>
        <taxon>Campylobacterota</taxon>
        <taxon>Epsilonproteobacteria</taxon>
        <taxon>Campylobacterales</taxon>
        <taxon>Arcobacteraceae</taxon>
        <taxon>Halarcobacter</taxon>
    </lineage>
</organism>
<evidence type="ECO:0000313" key="3">
    <source>
        <dbReference type="Proteomes" id="UP000290172"/>
    </source>
</evidence>
<dbReference type="EMBL" id="PDKJ01000003">
    <property type="protein sequence ID" value="RXJ69344.1"/>
    <property type="molecule type" value="Genomic_DNA"/>
</dbReference>
<gene>
    <name evidence="2" type="ORF">CRV08_04900</name>
</gene>
<feature type="transmembrane region" description="Helical" evidence="1">
    <location>
        <begin position="101"/>
        <end position="120"/>
    </location>
</feature>
<comment type="caution">
    <text evidence="2">The sequence shown here is derived from an EMBL/GenBank/DDBJ whole genome shotgun (WGS) entry which is preliminary data.</text>
</comment>
<proteinExistence type="predicted"/>